<feature type="transmembrane region" description="Helical" evidence="2">
    <location>
        <begin position="147"/>
        <end position="173"/>
    </location>
</feature>
<gene>
    <name evidence="3" type="ORF">WDS16_18540</name>
</gene>
<dbReference type="RefSeq" id="WP_338886660.1">
    <property type="nucleotide sequence ID" value="NZ_CP147846.1"/>
</dbReference>
<name>A0ABZ2PDZ2_9NOCA</name>
<organism evidence="3 4">
    <name type="scientific">Rhodococcus sovatensis</name>
    <dbReference type="NCBI Taxonomy" id="1805840"/>
    <lineage>
        <taxon>Bacteria</taxon>
        <taxon>Bacillati</taxon>
        <taxon>Actinomycetota</taxon>
        <taxon>Actinomycetes</taxon>
        <taxon>Mycobacteriales</taxon>
        <taxon>Nocardiaceae</taxon>
        <taxon>Rhodococcus</taxon>
    </lineage>
</organism>
<evidence type="ECO:0008006" key="5">
    <source>
        <dbReference type="Google" id="ProtNLM"/>
    </source>
</evidence>
<evidence type="ECO:0000256" key="1">
    <source>
        <dbReference type="SAM" id="MobiDB-lite"/>
    </source>
</evidence>
<keyword evidence="2" id="KW-0472">Membrane</keyword>
<sequence>MRRKHTDHAKASSIDPYLGHNPLLRRSDRVQARTKSIVVTLMILMLPLSAWFAMTTLSVQTDRVSEQQHSRHSVTATTTADANPTTLAQSDVSVQTTTTVDATWTYAGVDHQGQISAVSGSPAGTETDIWVNDNGILSMQPLTHGDAVAAALFTGIGSLLTVHLLLYGLYAAYRFHLDNQRESEWDLAIKNFMDGNSLS</sequence>
<dbReference type="EMBL" id="CP147846">
    <property type="protein sequence ID" value="WXG67239.1"/>
    <property type="molecule type" value="Genomic_DNA"/>
</dbReference>
<evidence type="ECO:0000313" key="3">
    <source>
        <dbReference type="EMBL" id="WXG67239.1"/>
    </source>
</evidence>
<dbReference type="Proteomes" id="UP001432000">
    <property type="component" value="Chromosome"/>
</dbReference>
<keyword evidence="2" id="KW-1133">Transmembrane helix</keyword>
<proteinExistence type="predicted"/>
<dbReference type="InterPro" id="IPR039708">
    <property type="entry name" value="MT1774/Rv1733c-like"/>
</dbReference>
<reference evidence="3 4" key="1">
    <citation type="submission" date="2024-03" db="EMBL/GenBank/DDBJ databases">
        <title>Natural products discovery in diverse microorganisms through a two-stage MS feature dereplication strategy.</title>
        <authorList>
            <person name="Zhang R."/>
        </authorList>
    </citation>
    <scope>NUCLEOTIDE SEQUENCE [LARGE SCALE GENOMIC DNA]</scope>
    <source>
        <strain evidence="3 4">18930</strain>
    </source>
</reference>
<dbReference type="PANTHER" id="PTHR42305:SF1">
    <property type="entry name" value="MEMBRANE PROTEIN RV1733C-RELATED"/>
    <property type="match status" value="1"/>
</dbReference>
<evidence type="ECO:0000313" key="4">
    <source>
        <dbReference type="Proteomes" id="UP001432000"/>
    </source>
</evidence>
<protein>
    <recommendedName>
        <fullName evidence="5">Transmembrane protein</fullName>
    </recommendedName>
</protein>
<feature type="region of interest" description="Disordered" evidence="1">
    <location>
        <begin position="1"/>
        <end position="20"/>
    </location>
</feature>
<accession>A0ABZ2PDZ2</accession>
<keyword evidence="2" id="KW-0812">Transmembrane</keyword>
<keyword evidence="4" id="KW-1185">Reference proteome</keyword>
<dbReference type="PANTHER" id="PTHR42305">
    <property type="entry name" value="MEMBRANE PROTEIN RV1733C-RELATED"/>
    <property type="match status" value="1"/>
</dbReference>
<evidence type="ECO:0000256" key="2">
    <source>
        <dbReference type="SAM" id="Phobius"/>
    </source>
</evidence>
<feature type="transmembrane region" description="Helical" evidence="2">
    <location>
        <begin position="36"/>
        <end position="54"/>
    </location>
</feature>